<evidence type="ECO:0000313" key="6">
    <source>
        <dbReference type="Proteomes" id="UP000507470"/>
    </source>
</evidence>
<evidence type="ECO:0000313" key="5">
    <source>
        <dbReference type="EMBL" id="CAC5374578.1"/>
    </source>
</evidence>
<evidence type="ECO:0000256" key="3">
    <source>
        <dbReference type="ARBA" id="ARBA00023157"/>
    </source>
</evidence>
<keyword evidence="3" id="KW-1015">Disulfide bond</keyword>
<evidence type="ECO:0000256" key="2">
    <source>
        <dbReference type="ARBA" id="ARBA00022837"/>
    </source>
</evidence>
<dbReference type="InterPro" id="IPR008979">
    <property type="entry name" value="Galactose-bd-like_sf"/>
</dbReference>
<evidence type="ECO:0000259" key="4">
    <source>
        <dbReference type="PROSITE" id="PS51406"/>
    </source>
</evidence>
<sequence length="370" mass="42383">MCLSDQQCCLASYSKAASTCRIDTSEQCCIETETLDEWRLIHHNSYKERPVDCNDIPDKFQSGVYKVFPNQTQGIDVYCEMNLDEGHWTVFQRRENGSVDFDRGWNEYKLGFGNPKHEFWLGNKNLHSLTSQHNYEMRIDLIDFDGNTAFAKYEVFAIGDESSKFKLTAIGYHGTAGNSLEHHNGHGFSTKDSDNDNHSSHCATVYPGAWWFNACVTSDLNDSNMSSIKPRKRLLEVAKGKRTYQSSSLAHPFKYASKFAVDGRLDTIQHTEKQHLPYWVVDIGTIYNIERVEIYNHQNCCGERLRDLDTLIGPYHNDMKFCAHYAGPSHTGDHLVFKCGGVLPGRYVKLMMRTTEYLHVAEVKVFARIE</sequence>
<dbReference type="SMART" id="SM00607">
    <property type="entry name" value="FTP"/>
    <property type="match status" value="1"/>
</dbReference>
<dbReference type="Proteomes" id="UP000507470">
    <property type="component" value="Unassembled WGS sequence"/>
</dbReference>
<dbReference type="PANTHER" id="PTHR19143:SF458">
    <property type="entry name" value="FIBRINOGEN C-TERMINAL DOMAIN-CONTAINING PROTEIN-RELATED"/>
    <property type="match status" value="1"/>
</dbReference>
<dbReference type="InterPro" id="IPR036056">
    <property type="entry name" value="Fibrinogen-like_C"/>
</dbReference>
<feature type="domain" description="Fibrinogen C-terminal" evidence="4">
    <location>
        <begin position="44"/>
        <end position="221"/>
    </location>
</feature>
<dbReference type="GO" id="GO:0005615">
    <property type="term" value="C:extracellular space"/>
    <property type="evidence" value="ECO:0007669"/>
    <property type="project" value="TreeGrafter"/>
</dbReference>
<dbReference type="AlphaFoldDB" id="A0A6J8AWG5"/>
<dbReference type="InterPro" id="IPR006585">
    <property type="entry name" value="FTP1"/>
</dbReference>
<dbReference type="Pfam" id="PF22633">
    <property type="entry name" value="F5_F8_type_C_2"/>
    <property type="match status" value="1"/>
</dbReference>
<protein>
    <recommendedName>
        <fullName evidence="4">Fibrinogen C-terminal domain-containing protein</fullName>
    </recommendedName>
</protein>
<keyword evidence="2" id="KW-0106">Calcium</keyword>
<organism evidence="5 6">
    <name type="scientific">Mytilus coruscus</name>
    <name type="common">Sea mussel</name>
    <dbReference type="NCBI Taxonomy" id="42192"/>
    <lineage>
        <taxon>Eukaryota</taxon>
        <taxon>Metazoa</taxon>
        <taxon>Spiralia</taxon>
        <taxon>Lophotrochozoa</taxon>
        <taxon>Mollusca</taxon>
        <taxon>Bivalvia</taxon>
        <taxon>Autobranchia</taxon>
        <taxon>Pteriomorphia</taxon>
        <taxon>Mytilida</taxon>
        <taxon>Mytiloidea</taxon>
        <taxon>Mytilidae</taxon>
        <taxon>Mytilinae</taxon>
        <taxon>Mytilus</taxon>
    </lineage>
</organism>
<dbReference type="Pfam" id="PF00147">
    <property type="entry name" value="Fibrinogen_C"/>
    <property type="match status" value="1"/>
</dbReference>
<dbReference type="CDD" id="cd00087">
    <property type="entry name" value="FReD"/>
    <property type="match status" value="1"/>
</dbReference>
<keyword evidence="1" id="KW-0479">Metal-binding</keyword>
<keyword evidence="6" id="KW-1185">Reference proteome</keyword>
<gene>
    <name evidence="5" type="ORF">MCOR_11907</name>
</gene>
<dbReference type="Gene3D" id="3.90.215.10">
    <property type="entry name" value="Gamma Fibrinogen, chain A, domain 1"/>
    <property type="match status" value="1"/>
</dbReference>
<dbReference type="PANTHER" id="PTHR19143">
    <property type="entry name" value="FIBRINOGEN/TENASCIN/ANGIOPOEITIN"/>
    <property type="match status" value="1"/>
</dbReference>
<name>A0A6J8AWG5_MYTCO</name>
<dbReference type="InterPro" id="IPR050373">
    <property type="entry name" value="Fibrinogen_C-term_domain"/>
</dbReference>
<dbReference type="EMBL" id="CACVKT020002025">
    <property type="protein sequence ID" value="CAC5374578.1"/>
    <property type="molecule type" value="Genomic_DNA"/>
</dbReference>
<dbReference type="Gene3D" id="4.10.530.10">
    <property type="entry name" value="Gamma-fibrinogen Carboxyl Terminal Fragment, domain 2"/>
    <property type="match status" value="1"/>
</dbReference>
<evidence type="ECO:0000256" key="1">
    <source>
        <dbReference type="ARBA" id="ARBA00022723"/>
    </source>
</evidence>
<dbReference type="Gene3D" id="2.60.120.260">
    <property type="entry name" value="Galactose-binding domain-like"/>
    <property type="match status" value="1"/>
</dbReference>
<dbReference type="SUPFAM" id="SSF56496">
    <property type="entry name" value="Fibrinogen C-terminal domain-like"/>
    <property type="match status" value="1"/>
</dbReference>
<dbReference type="InterPro" id="IPR014716">
    <property type="entry name" value="Fibrinogen_a/b/g_C_1"/>
</dbReference>
<reference evidence="5 6" key="1">
    <citation type="submission" date="2020-06" db="EMBL/GenBank/DDBJ databases">
        <authorList>
            <person name="Li R."/>
            <person name="Bekaert M."/>
        </authorList>
    </citation>
    <scope>NUCLEOTIDE SEQUENCE [LARGE SCALE GENOMIC DNA]</scope>
    <source>
        <strain evidence="6">wild</strain>
    </source>
</reference>
<proteinExistence type="predicted"/>
<dbReference type="GO" id="GO:0046872">
    <property type="term" value="F:metal ion binding"/>
    <property type="evidence" value="ECO:0007669"/>
    <property type="project" value="UniProtKB-KW"/>
</dbReference>
<accession>A0A6J8AWG5</accession>
<dbReference type="SMART" id="SM00186">
    <property type="entry name" value="FBG"/>
    <property type="match status" value="1"/>
</dbReference>
<dbReference type="OrthoDB" id="6159560at2759"/>
<dbReference type="InterPro" id="IPR002181">
    <property type="entry name" value="Fibrinogen_a/b/g_C_dom"/>
</dbReference>
<dbReference type="SUPFAM" id="SSF49785">
    <property type="entry name" value="Galactose-binding domain-like"/>
    <property type="match status" value="1"/>
</dbReference>
<dbReference type="PROSITE" id="PS51406">
    <property type="entry name" value="FIBRINOGEN_C_2"/>
    <property type="match status" value="1"/>
</dbReference>